<keyword evidence="1" id="KW-0175">Coiled coil</keyword>
<dbReference type="AlphaFoldDB" id="A0A066RMD9"/>
<comment type="caution">
    <text evidence="2">The sequence shown here is derived from an EMBL/GenBank/DDBJ whole genome shotgun (WGS) entry which is preliminary data.</text>
</comment>
<evidence type="ECO:0000313" key="3">
    <source>
        <dbReference type="Proteomes" id="UP000027192"/>
    </source>
</evidence>
<evidence type="ECO:0000256" key="1">
    <source>
        <dbReference type="SAM" id="Coils"/>
    </source>
</evidence>
<proteinExistence type="predicted"/>
<protein>
    <submittedName>
        <fullName evidence="2">Uncharacterized protein</fullName>
    </submittedName>
</protein>
<feature type="coiled-coil region" evidence="1">
    <location>
        <begin position="568"/>
        <end position="595"/>
    </location>
</feature>
<dbReference type="OrthoDB" id="6187626at2"/>
<dbReference type="RefSeq" id="WP_036755810.1">
    <property type="nucleotide sequence ID" value="NZ_JAGSGC010000023.1"/>
</dbReference>
<accession>A0A066RMD9</accession>
<sequence>MQNDAIDNLLISISRLVAVDSAGVAIAEIDLREGGILIGGGNIGKTSILNAIRLFLLPEENFKSSAKKFGFSDKEGKFFSDDESFEHYFPSTSSFLILECDNYLGGRLPHCQILYRGSADKLDYRRMFTSLRYEQIRHLFWDASAGDDGIGGRVEGLSPTKVQTFLKREDKYFKPLMRSAAIKEVIYANQLLDTDAMRFCLFPLSTTDDANVDAFRALVRLLFDMKTGSDTVRLAVANIIESQKKERKDELNFDIDAFIEHNEALARRERLLKNIDSLRPEFDRLSASHQALMRNKNAEDALMQYAMMVQNRIEKACTDIGLEESQLKLMENRVSGLRKEWRETESSQKSLEGERKTLCRQQTKLDEVVQKTQLLVSQYDETDTLEMIIEGHREHLAEKQHELALKLDAEKRQEELLVLTQEISKLEASEQRYQASVESQEFKLFNQLTESVWLKLAALNSDVAEANPGRVLSPSESQVIEAFADLIQPDESGYELLGAKLEAVSLDKRESDQSRLDKVRAVLEGKRKRASEISAMDKESRFEQVKTITTLKTEISRTETEIDLLLACKSNTQQLHNLNEELEVVENKQLVLKRQFESQQEVFFQEQQAYSVQQEKVTEMKSQLEKLTQYQQSAKVQLEAHGLPTLNFSVMPDQSLPLTEDQLQTCIDNLQSKREARAEIAERIRDFVRNQVLENDDQLMRPFIEDELLSHAFEQLQSRYQGLEEEFDILRKNFVEHKHSIHSIINELKNNREIVRQFEQSINRAFANVRINDLVQVEAEIKVEARFNDLVGEIEHLDTHSDQKASEQFIERLKAFSQKFFPDGKTALLTMEQIVAGIAYRVKKQGQTGLESKSQSTSTIMLINLKLVEILLGRLRNKACTTHFPLIIDEGASVDSSQFDWLLPNLKQAGFRVLSASTNSASSEIIFKFGQHFRLDAMRTATPYHPARTIAFTGMPDSFVTKGSVLDREQLVMFGEADE</sequence>
<organism evidence="2 3">
    <name type="scientific">Photobacterium galatheae</name>
    <dbReference type="NCBI Taxonomy" id="1654360"/>
    <lineage>
        <taxon>Bacteria</taxon>
        <taxon>Pseudomonadati</taxon>
        <taxon>Pseudomonadota</taxon>
        <taxon>Gammaproteobacteria</taxon>
        <taxon>Vibrionales</taxon>
        <taxon>Vibrionaceae</taxon>
        <taxon>Photobacterium</taxon>
    </lineage>
</organism>
<dbReference type="Proteomes" id="UP000027192">
    <property type="component" value="Unassembled WGS sequence"/>
</dbReference>
<reference evidence="2 3" key="1">
    <citation type="submission" date="2014-04" db="EMBL/GenBank/DDBJ databases">
        <title>Draft genome sequence of Photobacterium halotolerans S2753: a solonamide, ngercheumicin and holomycin producer.</title>
        <authorList>
            <person name="Machado H.R."/>
            <person name="Gram L."/>
        </authorList>
    </citation>
    <scope>NUCLEOTIDE SEQUENCE [LARGE SCALE GENOMIC DNA]</scope>
    <source>
        <strain evidence="2 3">S2753</strain>
    </source>
</reference>
<name>A0A066RMD9_9GAMM</name>
<evidence type="ECO:0000313" key="2">
    <source>
        <dbReference type="EMBL" id="KDM90266.1"/>
    </source>
</evidence>
<keyword evidence="3" id="KW-1185">Reference proteome</keyword>
<dbReference type="STRING" id="1654360.EA58_18305"/>
<gene>
    <name evidence="2" type="ORF">EA58_18305</name>
</gene>
<dbReference type="EMBL" id="JMIB01000036">
    <property type="protein sequence ID" value="KDM90266.1"/>
    <property type="molecule type" value="Genomic_DNA"/>
</dbReference>